<dbReference type="EMBL" id="SWJZ01000032">
    <property type="protein sequence ID" value="TKD21401.1"/>
    <property type="molecule type" value="Genomic_DNA"/>
</dbReference>
<dbReference type="Proteomes" id="UP000310597">
    <property type="component" value="Unassembled WGS sequence"/>
</dbReference>
<accession>A0A4U1JQW5</accession>
<evidence type="ECO:0000313" key="3">
    <source>
        <dbReference type="Proteomes" id="UP000310597"/>
    </source>
</evidence>
<feature type="region of interest" description="Disordered" evidence="1">
    <location>
        <begin position="108"/>
        <end position="132"/>
    </location>
</feature>
<dbReference type="OrthoDB" id="7876907at2"/>
<comment type="caution">
    <text evidence="2">The sequence shown here is derived from an EMBL/GenBank/DDBJ whole genome shotgun (WGS) entry which is preliminary data.</text>
</comment>
<feature type="compositionally biased region" description="Low complexity" evidence="1">
    <location>
        <begin position="117"/>
        <end position="132"/>
    </location>
</feature>
<organism evidence="2 3">
    <name type="scientific">Rhodobacter capsulatus</name>
    <name type="common">Rhodopseudomonas capsulata</name>
    <dbReference type="NCBI Taxonomy" id="1061"/>
    <lineage>
        <taxon>Bacteria</taxon>
        <taxon>Pseudomonadati</taxon>
        <taxon>Pseudomonadota</taxon>
        <taxon>Alphaproteobacteria</taxon>
        <taxon>Rhodobacterales</taxon>
        <taxon>Rhodobacter group</taxon>
        <taxon>Rhodobacter</taxon>
    </lineage>
</organism>
<evidence type="ECO:0000313" key="2">
    <source>
        <dbReference type="EMBL" id="TKD21401.1"/>
    </source>
</evidence>
<reference evidence="2 3" key="1">
    <citation type="submission" date="2019-04" db="EMBL/GenBank/DDBJ databases">
        <title>Draft Whole-Genome sequence of the purple photosynthetic bacterium Rhodobacter capsulatus SP108 with an indigenous class A beta-lactamase.</title>
        <authorList>
            <person name="Robertson S."/>
            <person name="Meyer T.E."/>
            <person name="Kyndt J.A."/>
        </authorList>
    </citation>
    <scope>NUCLEOTIDE SEQUENCE [LARGE SCALE GENOMIC DNA]</scope>
    <source>
        <strain evidence="2 3">SP108</strain>
    </source>
</reference>
<evidence type="ECO:0000256" key="1">
    <source>
        <dbReference type="SAM" id="MobiDB-lite"/>
    </source>
</evidence>
<sequence>MKALAPKGLDRLAVWTLVLGLVLAALLPPSVLPLRSAAGTLEIVLCSGHGPVSVILDLGTGKPLAPLPASDDRHCNWACCHLAAPGAALPSGLPLPVRTARATRIEPPPTILRDGHVTGLPPATGPPVTAVT</sequence>
<dbReference type="AlphaFoldDB" id="A0A4U1JQW5"/>
<proteinExistence type="predicted"/>
<name>A0A4U1JQW5_RHOCA</name>
<protein>
    <recommendedName>
        <fullName evidence="4">DUF2946 domain-containing protein</fullName>
    </recommendedName>
</protein>
<evidence type="ECO:0008006" key="4">
    <source>
        <dbReference type="Google" id="ProtNLM"/>
    </source>
</evidence>
<gene>
    <name evidence="2" type="ORF">FBT96_09455</name>
</gene>